<sequence length="76" mass="8054">MTNPIDDPGHGHSPAAWTSVLIMLVALSIAAVALFVWIPWLLVAASVLFVIGPIAGWIVSKAGYGVRGTKYQTKAH</sequence>
<evidence type="ECO:0000313" key="2">
    <source>
        <dbReference type="EMBL" id="WOF21505.1"/>
    </source>
</evidence>
<dbReference type="Pfam" id="PF20447">
    <property type="entry name" value="DUF6704"/>
    <property type="match status" value="1"/>
</dbReference>
<keyword evidence="3" id="KW-1185">Reference proteome</keyword>
<dbReference type="EMBL" id="CP118157">
    <property type="protein sequence ID" value="WOF21505.1"/>
    <property type="molecule type" value="Genomic_DNA"/>
</dbReference>
<evidence type="ECO:0000256" key="1">
    <source>
        <dbReference type="SAM" id="Phobius"/>
    </source>
</evidence>
<dbReference type="Proteomes" id="UP001305498">
    <property type="component" value="Chromosome"/>
</dbReference>
<accession>A0AA97FEF3</accession>
<feature type="transmembrane region" description="Helical" evidence="1">
    <location>
        <begin position="20"/>
        <end position="51"/>
    </location>
</feature>
<dbReference type="KEGG" id="mbet:N8K70_08845"/>
<gene>
    <name evidence="2" type="ORF">N8K70_08845</name>
</gene>
<reference evidence="2 3" key="1">
    <citation type="submission" date="2023-02" db="EMBL/GenBank/DDBJ databases">
        <title>Microbacterium betulae sp. nov., isolated from birch wood.</title>
        <authorList>
            <person name="Pasciak M."/>
            <person name="Pawlik K.J."/>
            <person name="Martynowski D."/>
            <person name="Laczmanski L."/>
            <person name="Ciekot J."/>
            <person name="Szponar B."/>
            <person name="Wojcik-Fatla A."/>
            <person name="Mackiewicz B."/>
            <person name="Farian E."/>
            <person name="Cholewa G."/>
            <person name="Cholewa A."/>
            <person name="Dutkiewicz J."/>
        </authorList>
    </citation>
    <scope>NUCLEOTIDE SEQUENCE [LARGE SCALE GENOMIC DNA]</scope>
    <source>
        <strain evidence="2 3">AB</strain>
    </source>
</reference>
<proteinExistence type="predicted"/>
<organism evidence="2 3">
    <name type="scientific">Microbacterium betulae</name>
    <dbReference type="NCBI Taxonomy" id="2981139"/>
    <lineage>
        <taxon>Bacteria</taxon>
        <taxon>Bacillati</taxon>
        <taxon>Actinomycetota</taxon>
        <taxon>Actinomycetes</taxon>
        <taxon>Micrococcales</taxon>
        <taxon>Microbacteriaceae</taxon>
        <taxon>Microbacterium</taxon>
    </lineage>
</organism>
<dbReference type="RefSeq" id="WP_317137981.1">
    <property type="nucleotide sequence ID" value="NZ_CP118157.1"/>
</dbReference>
<protein>
    <submittedName>
        <fullName evidence="2">Uncharacterized protein</fullName>
    </submittedName>
</protein>
<keyword evidence="1" id="KW-0812">Transmembrane</keyword>
<dbReference type="NCBIfam" id="NF041681">
    <property type="entry name" value="HGxxPAAW"/>
    <property type="match status" value="1"/>
</dbReference>
<keyword evidence="1" id="KW-0472">Membrane</keyword>
<dbReference type="AlphaFoldDB" id="A0AA97FEF3"/>
<keyword evidence="1" id="KW-1133">Transmembrane helix</keyword>
<dbReference type="InterPro" id="IPR046550">
    <property type="entry name" value="DUF6704"/>
</dbReference>
<evidence type="ECO:0000313" key="3">
    <source>
        <dbReference type="Proteomes" id="UP001305498"/>
    </source>
</evidence>
<name>A0AA97FEF3_9MICO</name>